<dbReference type="EMBL" id="BARV01000014">
    <property type="protein sequence ID" value="GAH91590.1"/>
    <property type="molecule type" value="Genomic_DNA"/>
</dbReference>
<reference evidence="1" key="1">
    <citation type="journal article" date="2014" name="Front. Microbiol.">
        <title>High frequency of phylogenetically diverse reductive dehalogenase-homologous genes in deep subseafloor sedimentary metagenomes.</title>
        <authorList>
            <person name="Kawai M."/>
            <person name="Futagami T."/>
            <person name="Toyoda A."/>
            <person name="Takaki Y."/>
            <person name="Nishi S."/>
            <person name="Hori S."/>
            <person name="Arai W."/>
            <person name="Tsubouchi T."/>
            <person name="Morono Y."/>
            <person name="Uchiyama I."/>
            <person name="Ito T."/>
            <person name="Fujiyama A."/>
            <person name="Inagaki F."/>
            <person name="Takami H."/>
        </authorList>
    </citation>
    <scope>NUCLEOTIDE SEQUENCE</scope>
    <source>
        <strain evidence="1">Expedition CK06-06</strain>
    </source>
</reference>
<organism evidence="1">
    <name type="scientific">marine sediment metagenome</name>
    <dbReference type="NCBI Taxonomy" id="412755"/>
    <lineage>
        <taxon>unclassified sequences</taxon>
        <taxon>metagenomes</taxon>
        <taxon>ecological metagenomes</taxon>
    </lineage>
</organism>
<proteinExistence type="predicted"/>
<dbReference type="AlphaFoldDB" id="X1KD80"/>
<accession>X1KD80</accession>
<evidence type="ECO:0000313" key="1">
    <source>
        <dbReference type="EMBL" id="GAH91590.1"/>
    </source>
</evidence>
<sequence>HKFETFTVFQRQPHSRSVHIHGLAYGAGLEDVNRKALEDWCWTHVGKAQIRPYNPALGARFYATQHLFHQDADALDVALSVGLHRLIKSSTEGGLQAQPPLVQAAQMDIGQRLYRDLMRLSTLR</sequence>
<gene>
    <name evidence="1" type="ORF">S06H3_00093</name>
</gene>
<protein>
    <submittedName>
        <fullName evidence="1">Uncharacterized protein</fullName>
    </submittedName>
</protein>
<feature type="non-terminal residue" evidence="1">
    <location>
        <position position="1"/>
    </location>
</feature>
<comment type="caution">
    <text evidence="1">The sequence shown here is derived from an EMBL/GenBank/DDBJ whole genome shotgun (WGS) entry which is preliminary data.</text>
</comment>
<name>X1KD80_9ZZZZ</name>